<proteinExistence type="predicted"/>
<evidence type="ECO:0000313" key="1">
    <source>
        <dbReference type="EMBL" id="QHT05251.1"/>
    </source>
</evidence>
<organism evidence="1">
    <name type="scientific">viral metagenome</name>
    <dbReference type="NCBI Taxonomy" id="1070528"/>
    <lineage>
        <taxon>unclassified sequences</taxon>
        <taxon>metagenomes</taxon>
        <taxon>organismal metagenomes</taxon>
    </lineage>
</organism>
<protein>
    <submittedName>
        <fullName evidence="1">Uncharacterized protein</fullName>
    </submittedName>
</protein>
<reference evidence="1" key="1">
    <citation type="journal article" date="2020" name="Nature">
        <title>Giant virus diversity and host interactions through global metagenomics.</title>
        <authorList>
            <person name="Schulz F."/>
            <person name="Roux S."/>
            <person name="Paez-Espino D."/>
            <person name="Jungbluth S."/>
            <person name="Walsh D.A."/>
            <person name="Denef V.J."/>
            <person name="McMahon K.D."/>
            <person name="Konstantinidis K.T."/>
            <person name="Eloe-Fadrosh E.A."/>
            <person name="Kyrpides N.C."/>
            <person name="Woyke T."/>
        </authorList>
    </citation>
    <scope>NUCLEOTIDE SEQUENCE</scope>
    <source>
        <strain evidence="1">GVMAG-M-3300021375-17</strain>
    </source>
</reference>
<accession>A0A6C0CLA7</accession>
<dbReference type="AlphaFoldDB" id="A0A6C0CLA7"/>
<sequence>MERKLNRRIADYVSGLKNDVKKKAIELKFIESEKIESLITYLYEYNRLTLSIEDVSKRKRVKNSIPRLNRCHAKKANGDQCTRKQKDNCIYCGTHEKGTPHGVVSNESNIDDNIIFSEVFAEEIGGIVYYLDKNKNVFNTEDIMNEKENPRIIAKYEYEDGVYHIPELGL</sequence>
<name>A0A6C0CLA7_9ZZZZ</name>
<dbReference type="EMBL" id="MN739451">
    <property type="protein sequence ID" value="QHT05251.1"/>
    <property type="molecule type" value="Genomic_DNA"/>
</dbReference>